<name>G0TRG7_TRYVY</name>
<keyword evidence="2" id="KW-0812">Transmembrane</keyword>
<accession>G0TRG7</accession>
<feature type="transmembrane region" description="Helical" evidence="2">
    <location>
        <begin position="77"/>
        <end position="97"/>
    </location>
</feature>
<dbReference type="VEuPathDB" id="TriTrypDB:TvY486_0101790"/>
<proteinExistence type="predicted"/>
<dbReference type="EMBL" id="HE573017">
    <property type="protein sequence ID" value="CCC46531.1"/>
    <property type="molecule type" value="Genomic_DNA"/>
</dbReference>
<evidence type="ECO:0000256" key="1">
    <source>
        <dbReference type="SAM" id="MobiDB-lite"/>
    </source>
</evidence>
<sequence>MTNKKKKRERERERERRRNAASPRKLRDVYSVHYLSYPYPSHCLETVGLARLIVKLMVASMWRETLPLAVRKWNKNAVPLAFITKIASLPCCFHLFLMKTSNT</sequence>
<keyword evidence="2" id="KW-0472">Membrane</keyword>
<dbReference type="AlphaFoldDB" id="G0TRG7"/>
<evidence type="ECO:0000256" key="2">
    <source>
        <dbReference type="SAM" id="Phobius"/>
    </source>
</evidence>
<reference evidence="3" key="1">
    <citation type="journal article" date="2012" name="Proc. Natl. Acad. Sci. U.S.A.">
        <title>Antigenic diversity is generated by distinct evolutionary mechanisms in African trypanosome species.</title>
        <authorList>
            <person name="Jackson A.P."/>
            <person name="Berry A."/>
            <person name="Aslett M."/>
            <person name="Allison H.C."/>
            <person name="Burton P."/>
            <person name="Vavrova-Anderson J."/>
            <person name="Brown R."/>
            <person name="Browne H."/>
            <person name="Corton N."/>
            <person name="Hauser H."/>
            <person name="Gamble J."/>
            <person name="Gilderthorp R."/>
            <person name="Marcello L."/>
            <person name="McQuillan J."/>
            <person name="Otto T.D."/>
            <person name="Quail M.A."/>
            <person name="Sanders M.J."/>
            <person name="van Tonder A."/>
            <person name="Ginger M.L."/>
            <person name="Field M.C."/>
            <person name="Barry J.D."/>
            <person name="Hertz-Fowler C."/>
            <person name="Berriman M."/>
        </authorList>
    </citation>
    <scope>NUCLEOTIDE SEQUENCE</scope>
    <source>
        <strain evidence="3">Y486</strain>
    </source>
</reference>
<organism evidence="3">
    <name type="scientific">Trypanosoma vivax (strain Y486)</name>
    <dbReference type="NCBI Taxonomy" id="1055687"/>
    <lineage>
        <taxon>Eukaryota</taxon>
        <taxon>Discoba</taxon>
        <taxon>Euglenozoa</taxon>
        <taxon>Kinetoplastea</taxon>
        <taxon>Metakinetoplastina</taxon>
        <taxon>Trypanosomatida</taxon>
        <taxon>Trypanosomatidae</taxon>
        <taxon>Trypanosoma</taxon>
        <taxon>Duttonella</taxon>
    </lineage>
</organism>
<protein>
    <submittedName>
        <fullName evidence="3">Uncharacterized protein</fullName>
    </submittedName>
</protein>
<gene>
    <name evidence="3" type="ORF">TVY486_0101790</name>
</gene>
<keyword evidence="2" id="KW-1133">Transmembrane helix</keyword>
<feature type="region of interest" description="Disordered" evidence="1">
    <location>
        <begin position="1"/>
        <end position="24"/>
    </location>
</feature>
<evidence type="ECO:0000313" key="3">
    <source>
        <dbReference type="EMBL" id="CCC46531.1"/>
    </source>
</evidence>